<evidence type="ECO:0000256" key="1">
    <source>
        <dbReference type="ARBA" id="ARBA00013260"/>
    </source>
</evidence>
<dbReference type="Pfam" id="PF01195">
    <property type="entry name" value="Pept_tRNA_hydro"/>
    <property type="match status" value="1"/>
</dbReference>
<evidence type="ECO:0000256" key="7">
    <source>
        <dbReference type="HAMAP-Rule" id="MF_00083"/>
    </source>
</evidence>
<organism evidence="10 11">
    <name type="scientific">Helicobacter anseris</name>
    <dbReference type="NCBI Taxonomy" id="375926"/>
    <lineage>
        <taxon>Bacteria</taxon>
        <taxon>Pseudomonadati</taxon>
        <taxon>Campylobacterota</taxon>
        <taxon>Epsilonproteobacteria</taxon>
        <taxon>Campylobacterales</taxon>
        <taxon>Helicobacteraceae</taxon>
        <taxon>Helicobacter</taxon>
    </lineage>
</organism>
<evidence type="ECO:0000256" key="2">
    <source>
        <dbReference type="ARBA" id="ARBA00022555"/>
    </source>
</evidence>
<dbReference type="NCBIfam" id="TIGR00447">
    <property type="entry name" value="pth"/>
    <property type="match status" value="1"/>
</dbReference>
<evidence type="ECO:0000256" key="4">
    <source>
        <dbReference type="ARBA" id="ARBA00022884"/>
    </source>
</evidence>
<dbReference type="InterPro" id="IPR001328">
    <property type="entry name" value="Pept_tRNA_hydro"/>
</dbReference>
<dbReference type="InterPro" id="IPR018171">
    <property type="entry name" value="Pept_tRNA_hydro_CS"/>
</dbReference>
<dbReference type="PANTHER" id="PTHR17224:SF1">
    <property type="entry name" value="PEPTIDYL-TRNA HYDROLASE"/>
    <property type="match status" value="1"/>
</dbReference>
<evidence type="ECO:0000256" key="9">
    <source>
        <dbReference type="RuleBase" id="RU004320"/>
    </source>
</evidence>
<comment type="catalytic activity">
    <reaction evidence="7 8">
        <text>an N-acyl-L-alpha-aminoacyl-tRNA + H2O = an N-acyl-L-amino acid + a tRNA + H(+)</text>
        <dbReference type="Rhea" id="RHEA:54448"/>
        <dbReference type="Rhea" id="RHEA-COMP:10123"/>
        <dbReference type="Rhea" id="RHEA-COMP:13883"/>
        <dbReference type="ChEBI" id="CHEBI:15377"/>
        <dbReference type="ChEBI" id="CHEBI:15378"/>
        <dbReference type="ChEBI" id="CHEBI:59874"/>
        <dbReference type="ChEBI" id="CHEBI:78442"/>
        <dbReference type="ChEBI" id="CHEBI:138191"/>
        <dbReference type="EC" id="3.1.1.29"/>
    </reaction>
</comment>
<keyword evidence="7" id="KW-0963">Cytoplasm</keyword>
<feature type="active site" description="Proton acceptor" evidence="7">
    <location>
        <position position="20"/>
    </location>
</feature>
<comment type="similarity">
    <text evidence="5 7 9">Belongs to the PTH family.</text>
</comment>
<evidence type="ECO:0000256" key="6">
    <source>
        <dbReference type="ARBA" id="ARBA00050038"/>
    </source>
</evidence>
<feature type="site" description="Stabilizes the basic form of H active site to accept a proton" evidence="7">
    <location>
        <position position="91"/>
    </location>
</feature>
<comment type="subcellular location">
    <subcellularLocation>
        <location evidence="7">Cytoplasm</location>
    </subcellularLocation>
</comment>
<evidence type="ECO:0000313" key="11">
    <source>
        <dbReference type="Proteomes" id="UP000256695"/>
    </source>
</evidence>
<dbReference type="Gene3D" id="3.40.50.1470">
    <property type="entry name" value="Peptidyl-tRNA hydrolase"/>
    <property type="match status" value="1"/>
</dbReference>
<dbReference type="GO" id="GO:0072344">
    <property type="term" value="P:rescue of stalled ribosome"/>
    <property type="evidence" value="ECO:0007669"/>
    <property type="project" value="UniProtKB-UniRule"/>
</dbReference>
<dbReference type="Proteomes" id="UP000256695">
    <property type="component" value="Unassembled WGS sequence"/>
</dbReference>
<gene>
    <name evidence="7" type="primary">pth</name>
    <name evidence="10" type="ORF">CQA57_02145</name>
</gene>
<evidence type="ECO:0000313" key="10">
    <source>
        <dbReference type="EMBL" id="RDU74304.1"/>
    </source>
</evidence>
<sequence length="184" mass="21129">MTYLIAGLGNPGSQYCDTRHNIGFFILEVLCSKLGLKFKYDSRFLSDVVLYKNKIASFYLIKPQTFMNLSGEAIYKIQKFYKDSSLFVLHDDLDLPFGSIRFKNGGSNGGHNGLKSIDRLCGNNYYRLRFGIGRDEHKSVVDHVLGNFNDSVSRDRLVEYCVDALIYFFDNPDFLKLQNNFTLK</sequence>
<feature type="binding site" evidence="7">
    <location>
        <position position="112"/>
    </location>
    <ligand>
        <name>tRNA</name>
        <dbReference type="ChEBI" id="CHEBI:17843"/>
    </ligand>
</feature>
<dbReference type="GO" id="GO:0004045">
    <property type="term" value="F:peptidyl-tRNA hydrolase activity"/>
    <property type="evidence" value="ECO:0007669"/>
    <property type="project" value="UniProtKB-UniRule"/>
</dbReference>
<keyword evidence="2 7" id="KW-0820">tRNA-binding</keyword>
<protein>
    <recommendedName>
        <fullName evidence="6 7">Peptidyl-tRNA hydrolase</fullName>
        <shortName evidence="7">Pth</shortName>
        <ecNumber evidence="1 7">3.1.1.29</ecNumber>
    </recommendedName>
</protein>
<keyword evidence="3 7" id="KW-0378">Hydrolase</keyword>
<evidence type="ECO:0000256" key="8">
    <source>
        <dbReference type="RuleBase" id="RU000673"/>
    </source>
</evidence>
<feature type="binding site" evidence="7">
    <location>
        <position position="68"/>
    </location>
    <ligand>
        <name>tRNA</name>
        <dbReference type="ChEBI" id="CHEBI:17843"/>
    </ligand>
</feature>
<dbReference type="InterPro" id="IPR036416">
    <property type="entry name" value="Pept_tRNA_hydro_sf"/>
</dbReference>
<dbReference type="RefSeq" id="WP_115578599.1">
    <property type="nucleotide sequence ID" value="NZ_NXLX01000003.1"/>
</dbReference>
<dbReference type="OrthoDB" id="9800507at2"/>
<dbReference type="PROSITE" id="PS01195">
    <property type="entry name" value="PEPT_TRNA_HYDROL_1"/>
    <property type="match status" value="1"/>
</dbReference>
<proteinExistence type="inferred from homology"/>
<dbReference type="GO" id="GO:0005737">
    <property type="term" value="C:cytoplasm"/>
    <property type="evidence" value="ECO:0007669"/>
    <property type="project" value="UniProtKB-SubCell"/>
</dbReference>
<comment type="function">
    <text evidence="7">Catalyzes the release of premature peptidyl moieties from peptidyl-tRNA molecules trapped in stalled 50S ribosomal subunits, and thus maintains levels of free tRNAs and 50S ribosomes.</text>
</comment>
<keyword evidence="11" id="KW-1185">Reference proteome</keyword>
<evidence type="ECO:0000256" key="5">
    <source>
        <dbReference type="ARBA" id="ARBA00038063"/>
    </source>
</evidence>
<feature type="site" description="Discriminates between blocked and unblocked aminoacyl-tRNA" evidence="7">
    <location>
        <position position="10"/>
    </location>
</feature>
<reference evidence="10 11" key="1">
    <citation type="submission" date="2018-04" db="EMBL/GenBank/DDBJ databases">
        <title>Novel Campyloabacter and Helicobacter Species and Strains.</title>
        <authorList>
            <person name="Mannion A.J."/>
            <person name="Shen Z."/>
            <person name="Fox J.G."/>
        </authorList>
    </citation>
    <scope>NUCLEOTIDE SEQUENCE [LARGE SCALE GENOMIC DNA]</scope>
    <source>
        <strain evidence="10 11">MIT 04-9362</strain>
    </source>
</reference>
<name>A0A3D8JBU1_9HELI</name>
<keyword evidence="4 7" id="KW-0694">RNA-binding</keyword>
<feature type="binding site" evidence="7">
    <location>
        <position position="66"/>
    </location>
    <ligand>
        <name>tRNA</name>
        <dbReference type="ChEBI" id="CHEBI:17843"/>
    </ligand>
</feature>
<comment type="subunit">
    <text evidence="7">Monomer.</text>
</comment>
<accession>A0A3D8JBU1</accession>
<feature type="binding site" evidence="7">
    <location>
        <position position="15"/>
    </location>
    <ligand>
        <name>tRNA</name>
        <dbReference type="ChEBI" id="CHEBI:17843"/>
    </ligand>
</feature>
<evidence type="ECO:0000256" key="3">
    <source>
        <dbReference type="ARBA" id="ARBA00022801"/>
    </source>
</evidence>
<dbReference type="CDD" id="cd00462">
    <property type="entry name" value="PTH"/>
    <property type="match status" value="1"/>
</dbReference>
<dbReference type="EMBL" id="NXLX01000003">
    <property type="protein sequence ID" value="RDU74304.1"/>
    <property type="molecule type" value="Genomic_DNA"/>
</dbReference>
<dbReference type="GO" id="GO:0000049">
    <property type="term" value="F:tRNA binding"/>
    <property type="evidence" value="ECO:0007669"/>
    <property type="project" value="UniProtKB-UniRule"/>
</dbReference>
<comment type="caution">
    <text evidence="10">The sequence shown here is derived from an EMBL/GenBank/DDBJ whole genome shotgun (WGS) entry which is preliminary data.</text>
</comment>
<dbReference type="SUPFAM" id="SSF53178">
    <property type="entry name" value="Peptidyl-tRNA hydrolase-like"/>
    <property type="match status" value="1"/>
</dbReference>
<dbReference type="EC" id="3.1.1.29" evidence="1 7"/>
<dbReference type="GO" id="GO:0006515">
    <property type="term" value="P:protein quality control for misfolded or incompletely synthesized proteins"/>
    <property type="evidence" value="ECO:0007669"/>
    <property type="project" value="UniProtKB-UniRule"/>
</dbReference>
<dbReference type="AlphaFoldDB" id="A0A3D8JBU1"/>
<dbReference type="PROSITE" id="PS01196">
    <property type="entry name" value="PEPT_TRNA_HYDROL_2"/>
    <property type="match status" value="1"/>
</dbReference>
<dbReference type="HAMAP" id="MF_00083">
    <property type="entry name" value="Pept_tRNA_hydro_bact"/>
    <property type="match status" value="1"/>
</dbReference>
<comment type="function">
    <text evidence="7">Hydrolyzes ribosome-free peptidyl-tRNAs (with 1 or more amino acids incorporated), which drop off the ribosome during protein synthesis, or as a result of ribosome stalling.</text>
</comment>
<dbReference type="PANTHER" id="PTHR17224">
    <property type="entry name" value="PEPTIDYL-TRNA HYDROLASE"/>
    <property type="match status" value="1"/>
</dbReference>